<feature type="transmembrane region" description="Helical" evidence="4">
    <location>
        <begin position="162"/>
        <end position="181"/>
    </location>
</feature>
<keyword evidence="1" id="KW-0677">Repeat</keyword>
<reference evidence="6" key="1">
    <citation type="submission" date="2020-10" db="EMBL/GenBank/DDBJ databases">
        <authorList>
            <person name="Gilroy R."/>
        </authorList>
    </citation>
    <scope>NUCLEOTIDE SEQUENCE</scope>
    <source>
        <strain evidence="6">21143</strain>
    </source>
</reference>
<accession>A0A9D1GFB9</accession>
<keyword evidence="2 3" id="KW-0802">TPR repeat</keyword>
<feature type="repeat" description="TPR" evidence="3">
    <location>
        <begin position="58"/>
        <end position="91"/>
    </location>
</feature>
<dbReference type="Gene3D" id="1.25.40.10">
    <property type="entry name" value="Tetratricopeptide repeat domain"/>
    <property type="match status" value="1"/>
</dbReference>
<dbReference type="GO" id="GO:0006620">
    <property type="term" value="P:post-translational protein targeting to endoplasmic reticulum membrane"/>
    <property type="evidence" value="ECO:0007669"/>
    <property type="project" value="TreeGrafter"/>
</dbReference>
<dbReference type="PANTHER" id="PTHR45831">
    <property type="entry name" value="LD24721P"/>
    <property type="match status" value="1"/>
</dbReference>
<feature type="transmembrane region" description="Helical" evidence="4">
    <location>
        <begin position="132"/>
        <end position="153"/>
    </location>
</feature>
<sequence length="253" mass="28343">MSLRKIYILTILLCSVWSVSRVNAQSLAEQAGMAYQKGDYAKAVELYEQSGEQDGTSAAYFYNLGNAYYKCGRYPDAILNYERSLLLDSDNADTRFNLEMAQARIADKIEPLGTFFLVQWSTAVRNLFPSNVWAVIAVVAFLLFLVGVVLYFFVEKVVLRKIGFFAGLLAVLVAIGANHFASEQKARIIHRDSAIIFAPTITVKSSPSESGTDLFVLHEGTKVYLMDRVGEWSEIRLEDGNRGWIPTDKLEII</sequence>
<dbReference type="SUPFAM" id="SSF48452">
    <property type="entry name" value="TPR-like"/>
    <property type="match status" value="1"/>
</dbReference>
<dbReference type="PANTHER" id="PTHR45831:SF2">
    <property type="entry name" value="LD24721P"/>
    <property type="match status" value="1"/>
</dbReference>
<protein>
    <submittedName>
        <fullName evidence="6">Tetratricopeptide repeat protein</fullName>
    </submittedName>
</protein>
<comment type="caution">
    <text evidence="6">The sequence shown here is derived from an EMBL/GenBank/DDBJ whole genome shotgun (WGS) entry which is preliminary data.</text>
</comment>
<evidence type="ECO:0000256" key="5">
    <source>
        <dbReference type="SAM" id="SignalP"/>
    </source>
</evidence>
<dbReference type="Proteomes" id="UP000886722">
    <property type="component" value="Unassembled WGS sequence"/>
</dbReference>
<evidence type="ECO:0000256" key="3">
    <source>
        <dbReference type="PROSITE-ProRule" id="PRU00339"/>
    </source>
</evidence>
<dbReference type="PROSITE" id="PS50005">
    <property type="entry name" value="TPR"/>
    <property type="match status" value="1"/>
</dbReference>
<dbReference type="PROSITE" id="PS50293">
    <property type="entry name" value="TPR_REGION"/>
    <property type="match status" value="1"/>
</dbReference>
<dbReference type="GO" id="GO:0060090">
    <property type="term" value="F:molecular adaptor activity"/>
    <property type="evidence" value="ECO:0007669"/>
    <property type="project" value="TreeGrafter"/>
</dbReference>
<dbReference type="EMBL" id="DVKT01000051">
    <property type="protein sequence ID" value="HIT39721.1"/>
    <property type="molecule type" value="Genomic_DNA"/>
</dbReference>
<dbReference type="InterPro" id="IPR011990">
    <property type="entry name" value="TPR-like_helical_dom_sf"/>
</dbReference>
<dbReference type="GO" id="GO:0072380">
    <property type="term" value="C:TRC complex"/>
    <property type="evidence" value="ECO:0007669"/>
    <property type="project" value="TreeGrafter"/>
</dbReference>
<dbReference type="Gene3D" id="2.30.30.40">
    <property type="entry name" value="SH3 Domains"/>
    <property type="match status" value="1"/>
</dbReference>
<dbReference type="Pfam" id="PF13414">
    <property type="entry name" value="TPR_11"/>
    <property type="match status" value="1"/>
</dbReference>
<evidence type="ECO:0000256" key="1">
    <source>
        <dbReference type="ARBA" id="ARBA00022737"/>
    </source>
</evidence>
<evidence type="ECO:0000256" key="2">
    <source>
        <dbReference type="ARBA" id="ARBA00022803"/>
    </source>
</evidence>
<feature type="chain" id="PRO_5038560047" evidence="5">
    <location>
        <begin position="25"/>
        <end position="253"/>
    </location>
</feature>
<dbReference type="InterPro" id="IPR047150">
    <property type="entry name" value="SGT"/>
</dbReference>
<evidence type="ECO:0000313" key="6">
    <source>
        <dbReference type="EMBL" id="HIT39721.1"/>
    </source>
</evidence>
<name>A0A9D1GFB9_9BACT</name>
<feature type="signal peptide" evidence="5">
    <location>
        <begin position="1"/>
        <end position="24"/>
    </location>
</feature>
<keyword evidence="5" id="KW-0732">Signal</keyword>
<organism evidence="6 7">
    <name type="scientific">Candidatus Caccoplasma intestinavium</name>
    <dbReference type="NCBI Taxonomy" id="2840716"/>
    <lineage>
        <taxon>Bacteria</taxon>
        <taxon>Pseudomonadati</taxon>
        <taxon>Bacteroidota</taxon>
        <taxon>Bacteroidia</taxon>
        <taxon>Bacteroidales</taxon>
        <taxon>Bacteroidaceae</taxon>
        <taxon>Bacteroidaceae incertae sedis</taxon>
        <taxon>Candidatus Caccoplasma</taxon>
    </lineage>
</organism>
<dbReference type="SMART" id="SM00028">
    <property type="entry name" value="TPR"/>
    <property type="match status" value="2"/>
</dbReference>
<keyword evidence="4" id="KW-1133">Transmembrane helix</keyword>
<keyword evidence="4" id="KW-0472">Membrane</keyword>
<reference evidence="6" key="2">
    <citation type="journal article" date="2021" name="PeerJ">
        <title>Extensive microbial diversity within the chicken gut microbiome revealed by metagenomics and culture.</title>
        <authorList>
            <person name="Gilroy R."/>
            <person name="Ravi A."/>
            <person name="Getino M."/>
            <person name="Pursley I."/>
            <person name="Horton D.L."/>
            <person name="Alikhan N.F."/>
            <person name="Baker D."/>
            <person name="Gharbi K."/>
            <person name="Hall N."/>
            <person name="Watson M."/>
            <person name="Adriaenssens E.M."/>
            <person name="Foster-Nyarko E."/>
            <person name="Jarju S."/>
            <person name="Secka A."/>
            <person name="Antonio M."/>
            <person name="Oren A."/>
            <person name="Chaudhuri R.R."/>
            <person name="La Ragione R."/>
            <person name="Hildebrand F."/>
            <person name="Pallen M.J."/>
        </authorList>
    </citation>
    <scope>NUCLEOTIDE SEQUENCE</scope>
    <source>
        <strain evidence="6">21143</strain>
    </source>
</reference>
<dbReference type="AlphaFoldDB" id="A0A9D1GFB9"/>
<keyword evidence="4" id="KW-0812">Transmembrane</keyword>
<proteinExistence type="predicted"/>
<dbReference type="GO" id="GO:0016020">
    <property type="term" value="C:membrane"/>
    <property type="evidence" value="ECO:0007669"/>
    <property type="project" value="TreeGrafter"/>
</dbReference>
<gene>
    <name evidence="6" type="ORF">IAD06_06760</name>
</gene>
<evidence type="ECO:0000313" key="7">
    <source>
        <dbReference type="Proteomes" id="UP000886722"/>
    </source>
</evidence>
<evidence type="ECO:0000256" key="4">
    <source>
        <dbReference type="SAM" id="Phobius"/>
    </source>
</evidence>
<dbReference type="InterPro" id="IPR019734">
    <property type="entry name" value="TPR_rpt"/>
</dbReference>